<dbReference type="PRINTS" id="PR00738">
    <property type="entry name" value="GLHYDRLASE20"/>
</dbReference>
<evidence type="ECO:0000256" key="1">
    <source>
        <dbReference type="ARBA" id="ARBA00001231"/>
    </source>
</evidence>
<dbReference type="RefSeq" id="WP_146210619.1">
    <property type="nucleotide sequence ID" value="NZ_QJJX01000018.1"/>
</dbReference>
<evidence type="ECO:0000313" key="10">
    <source>
        <dbReference type="Proteomes" id="UP000248314"/>
    </source>
</evidence>
<evidence type="ECO:0000256" key="2">
    <source>
        <dbReference type="ARBA" id="ARBA00006285"/>
    </source>
</evidence>
<evidence type="ECO:0000256" key="6">
    <source>
        <dbReference type="SAM" id="SignalP"/>
    </source>
</evidence>
<dbReference type="GO" id="GO:0004563">
    <property type="term" value="F:beta-N-acetylhexosaminidase activity"/>
    <property type="evidence" value="ECO:0007669"/>
    <property type="project" value="UniProtKB-EC"/>
</dbReference>
<feature type="chain" id="PRO_5016260924" description="beta-N-acetylhexosaminidase" evidence="6">
    <location>
        <begin position="29"/>
        <end position="626"/>
    </location>
</feature>
<accession>A0A318HT05</accession>
<protein>
    <recommendedName>
        <fullName evidence="3">beta-N-acetylhexosaminidase</fullName>
        <ecNumber evidence="3">3.2.1.52</ecNumber>
    </recommendedName>
</protein>
<dbReference type="STRING" id="1122991.GCA_000613445_01789"/>
<keyword evidence="10" id="KW-1185">Reference proteome</keyword>
<keyword evidence="5" id="KW-0326">Glycosidase</keyword>
<dbReference type="EMBL" id="QJJX01000018">
    <property type="protein sequence ID" value="PXX21519.1"/>
    <property type="molecule type" value="Genomic_DNA"/>
</dbReference>
<dbReference type="Pfam" id="PF02838">
    <property type="entry name" value="Glyco_hydro_20b"/>
    <property type="match status" value="1"/>
</dbReference>
<feature type="domain" description="Glycoside hydrolase family 20 catalytic" evidence="7">
    <location>
        <begin position="112"/>
        <end position="218"/>
    </location>
</feature>
<evidence type="ECO:0000256" key="3">
    <source>
        <dbReference type="ARBA" id="ARBA00012663"/>
    </source>
</evidence>
<evidence type="ECO:0000259" key="8">
    <source>
        <dbReference type="Pfam" id="PF02838"/>
    </source>
</evidence>
<feature type="domain" description="Beta-hexosaminidase bacterial type N-terminal" evidence="8">
    <location>
        <begin position="36"/>
        <end position="109"/>
    </location>
</feature>
<comment type="caution">
    <text evidence="9">The sequence shown here is derived from an EMBL/GenBank/DDBJ whole genome shotgun (WGS) entry which is preliminary data.</text>
</comment>
<sequence>MTIHQQRRTLACALVVLCMSTLIPKVLAQQVVPTPVEITLKGGNTKVKSIERQIDDKLDLPDEGYTLDIVKGKAIIRAKNQRAYIWGLQTLKQLVTTNGTAPLVHVKDYPAFPIRGFMVDTGRNFIPHTQLKAYINLLSLFKVNVFHWHLTDNPAWRIECKVYPQLNDPQYQRKGRDEGKFYTYNQIREVIAYAKSLGVSVIPEIDMPGHSQYFDKTFGFGMATEKGKQVLKACLEEFFNEISKADCPIIHIGSDEIHIDKPAEFIAFCEDIAQKHGREVMVWDPGLPASAKAIAQIWRENQAEAVNTNAYVHRYVDSYMGYLNKGNPFTNVNKLLLHTPCGVAKANDKALGGILCLWNDVRADNKSLLFPHNGMPQALLPFAERFWHGGMGVAMSEENVVPQPNSEWHKKLVSFEKKMVYLRNNLLYDYDMRWVANASQPWRVTLPTRRGAQKDSMKWVNAWGGVVNIMEVAKRHNVKLLPTMDAWMETEVHVDRDTVITAWVGFETTPRSSRISDGIGYQGEWESQGRLFANGTEVFPSEPWKEPAKYRYHYQTWHQAPSEIPFTNEQFFWMRQPAKVKLKAGWNKISLYCPRVFPNESWFVAFIPVHIDNKGHVSEAQGVTFR</sequence>
<dbReference type="InterPro" id="IPR015883">
    <property type="entry name" value="Glyco_hydro_20_cat"/>
</dbReference>
<dbReference type="AlphaFoldDB" id="A0A318HT05"/>
<dbReference type="SUPFAM" id="SSF51445">
    <property type="entry name" value="(Trans)glycosidases"/>
    <property type="match status" value="1"/>
</dbReference>
<dbReference type="Proteomes" id="UP000248314">
    <property type="component" value="Unassembled WGS sequence"/>
</dbReference>
<keyword evidence="6" id="KW-0732">Signal</keyword>
<dbReference type="InterPro" id="IPR025705">
    <property type="entry name" value="Beta_hexosaminidase_sua/sub"/>
</dbReference>
<feature type="signal peptide" evidence="6">
    <location>
        <begin position="1"/>
        <end position="28"/>
    </location>
</feature>
<gene>
    <name evidence="9" type="ORF">EJ73_01661</name>
</gene>
<evidence type="ECO:0000256" key="5">
    <source>
        <dbReference type="ARBA" id="ARBA00023295"/>
    </source>
</evidence>
<dbReference type="Pfam" id="PF00728">
    <property type="entry name" value="Glyco_hydro_20"/>
    <property type="match status" value="1"/>
</dbReference>
<dbReference type="InterPro" id="IPR017853">
    <property type="entry name" value="GH"/>
</dbReference>
<dbReference type="SUPFAM" id="SSF55545">
    <property type="entry name" value="beta-N-acetylhexosaminidase-like domain"/>
    <property type="match status" value="1"/>
</dbReference>
<dbReference type="InterPro" id="IPR015882">
    <property type="entry name" value="HEX_bac_N"/>
</dbReference>
<comment type="similarity">
    <text evidence="2">Belongs to the glycosyl hydrolase 20 family.</text>
</comment>
<dbReference type="Gene3D" id="3.20.20.80">
    <property type="entry name" value="Glycosidases"/>
    <property type="match status" value="1"/>
</dbReference>
<dbReference type="PANTHER" id="PTHR22600:SF57">
    <property type="entry name" value="BETA-N-ACETYLHEXOSAMINIDASE"/>
    <property type="match status" value="1"/>
</dbReference>
<dbReference type="Gene3D" id="3.30.379.10">
    <property type="entry name" value="Chitobiase/beta-hexosaminidase domain 2-like"/>
    <property type="match status" value="1"/>
</dbReference>
<comment type="catalytic activity">
    <reaction evidence="1">
        <text>Hydrolysis of terminal non-reducing N-acetyl-D-hexosamine residues in N-acetyl-beta-D-hexosaminides.</text>
        <dbReference type="EC" id="3.2.1.52"/>
    </reaction>
</comment>
<evidence type="ECO:0000313" key="9">
    <source>
        <dbReference type="EMBL" id="PXX21519.1"/>
    </source>
</evidence>
<proteinExistence type="inferred from homology"/>
<reference evidence="9 10" key="1">
    <citation type="submission" date="2018-05" db="EMBL/GenBank/DDBJ databases">
        <title>Genomic Encyclopedia of Type Strains, Phase I: the one thousand microbial genomes (KMG-I) project.</title>
        <authorList>
            <person name="Kyrpides N."/>
        </authorList>
    </citation>
    <scope>NUCLEOTIDE SEQUENCE [LARGE SCALE GENOMIC DNA]</scope>
    <source>
        <strain evidence="9 10">DSM 15611</strain>
    </source>
</reference>
<evidence type="ECO:0000256" key="4">
    <source>
        <dbReference type="ARBA" id="ARBA00022801"/>
    </source>
</evidence>
<dbReference type="PANTHER" id="PTHR22600">
    <property type="entry name" value="BETA-HEXOSAMINIDASE"/>
    <property type="match status" value="1"/>
</dbReference>
<evidence type="ECO:0000259" key="7">
    <source>
        <dbReference type="Pfam" id="PF00728"/>
    </source>
</evidence>
<name>A0A318HT05_9BACT</name>
<dbReference type="GO" id="GO:0030203">
    <property type="term" value="P:glycosaminoglycan metabolic process"/>
    <property type="evidence" value="ECO:0007669"/>
    <property type="project" value="TreeGrafter"/>
</dbReference>
<dbReference type="GO" id="GO:0005975">
    <property type="term" value="P:carbohydrate metabolic process"/>
    <property type="evidence" value="ECO:0007669"/>
    <property type="project" value="InterPro"/>
</dbReference>
<dbReference type="InterPro" id="IPR029018">
    <property type="entry name" value="Hex-like_dom2"/>
</dbReference>
<organism evidence="9 10">
    <name type="scientific">Hoylesella shahii DSM 15611 = JCM 12083</name>
    <dbReference type="NCBI Taxonomy" id="1122991"/>
    <lineage>
        <taxon>Bacteria</taxon>
        <taxon>Pseudomonadati</taxon>
        <taxon>Bacteroidota</taxon>
        <taxon>Bacteroidia</taxon>
        <taxon>Bacteroidales</taxon>
        <taxon>Prevotellaceae</taxon>
        <taxon>Hoylesella</taxon>
    </lineage>
</organism>
<dbReference type="GO" id="GO:0016020">
    <property type="term" value="C:membrane"/>
    <property type="evidence" value="ECO:0007669"/>
    <property type="project" value="TreeGrafter"/>
</dbReference>
<dbReference type="EC" id="3.2.1.52" evidence="3"/>
<keyword evidence="4 9" id="KW-0378">Hydrolase</keyword>